<evidence type="ECO:0000313" key="15">
    <source>
        <dbReference type="Proteomes" id="UP001279734"/>
    </source>
</evidence>
<dbReference type="AlphaFoldDB" id="A0AAD3Y0M0"/>
<dbReference type="InterPro" id="IPR001245">
    <property type="entry name" value="Ser-Thr/Tyr_kinase_cat_dom"/>
</dbReference>
<dbReference type="Gene3D" id="2.60.120.200">
    <property type="match status" value="1"/>
</dbReference>
<proteinExistence type="inferred from homology"/>
<evidence type="ECO:0000313" key="14">
    <source>
        <dbReference type="EMBL" id="GMH24658.1"/>
    </source>
</evidence>
<reference evidence="14" key="1">
    <citation type="submission" date="2023-05" db="EMBL/GenBank/DDBJ databases">
        <title>Nepenthes gracilis genome sequencing.</title>
        <authorList>
            <person name="Fukushima K."/>
        </authorList>
    </citation>
    <scope>NUCLEOTIDE SEQUENCE</scope>
    <source>
        <strain evidence="14">SING2019-196</strain>
    </source>
</reference>
<dbReference type="GO" id="GO:0004672">
    <property type="term" value="F:protein kinase activity"/>
    <property type="evidence" value="ECO:0007669"/>
    <property type="project" value="InterPro"/>
</dbReference>
<keyword evidence="11" id="KW-0675">Receptor</keyword>
<keyword evidence="8 12" id="KW-0067">ATP-binding</keyword>
<dbReference type="Pfam" id="PF00139">
    <property type="entry name" value="Lectin_legB"/>
    <property type="match status" value="1"/>
</dbReference>
<evidence type="ECO:0000256" key="9">
    <source>
        <dbReference type="ARBA" id="ARBA00022989"/>
    </source>
</evidence>
<keyword evidence="15" id="KW-1185">Reference proteome</keyword>
<feature type="domain" description="Protein kinase" evidence="13">
    <location>
        <begin position="85"/>
        <end position="223"/>
    </location>
</feature>
<dbReference type="PROSITE" id="PS00107">
    <property type="entry name" value="PROTEIN_KINASE_ATP"/>
    <property type="match status" value="1"/>
</dbReference>
<dbReference type="PROSITE" id="PS50011">
    <property type="entry name" value="PROTEIN_KINASE_DOM"/>
    <property type="match status" value="1"/>
</dbReference>
<dbReference type="InterPro" id="IPR017441">
    <property type="entry name" value="Protein_kinase_ATP_BS"/>
</dbReference>
<keyword evidence="7 12" id="KW-0547">Nucleotide-binding</keyword>
<dbReference type="InterPro" id="IPR000719">
    <property type="entry name" value="Prot_kinase_dom"/>
</dbReference>
<dbReference type="PANTHER" id="PTHR27007">
    <property type="match status" value="1"/>
</dbReference>
<evidence type="ECO:0000256" key="5">
    <source>
        <dbReference type="ARBA" id="ARBA00022729"/>
    </source>
</evidence>
<dbReference type="Proteomes" id="UP001279734">
    <property type="component" value="Unassembled WGS sequence"/>
</dbReference>
<evidence type="ECO:0000256" key="11">
    <source>
        <dbReference type="ARBA" id="ARBA00023170"/>
    </source>
</evidence>
<evidence type="ECO:0000256" key="1">
    <source>
        <dbReference type="ARBA" id="ARBA00004479"/>
    </source>
</evidence>
<keyword evidence="4" id="KW-0812">Transmembrane</keyword>
<dbReference type="GO" id="GO:0016020">
    <property type="term" value="C:membrane"/>
    <property type="evidence" value="ECO:0007669"/>
    <property type="project" value="UniProtKB-SubCell"/>
</dbReference>
<dbReference type="EMBL" id="BSYO01000028">
    <property type="protein sequence ID" value="GMH24658.1"/>
    <property type="molecule type" value="Genomic_DNA"/>
</dbReference>
<keyword evidence="10" id="KW-0472">Membrane</keyword>
<comment type="caution">
    <text evidence="14">The sequence shown here is derived from an EMBL/GenBank/DDBJ whole genome shotgun (WGS) entry which is preliminary data.</text>
</comment>
<dbReference type="GO" id="GO:0051707">
    <property type="term" value="P:response to other organism"/>
    <property type="evidence" value="ECO:0007669"/>
    <property type="project" value="UniProtKB-ARBA"/>
</dbReference>
<evidence type="ECO:0000256" key="12">
    <source>
        <dbReference type="PROSITE-ProRule" id="PRU10141"/>
    </source>
</evidence>
<dbReference type="InterPro" id="IPR011009">
    <property type="entry name" value="Kinase-like_dom_sf"/>
</dbReference>
<comment type="similarity">
    <text evidence="2">In the N-terminal section; belongs to the leguminous lectin family.</text>
</comment>
<keyword evidence="6" id="KW-0430">Lectin</keyword>
<evidence type="ECO:0000259" key="13">
    <source>
        <dbReference type="PROSITE" id="PS50011"/>
    </source>
</evidence>
<evidence type="ECO:0000256" key="7">
    <source>
        <dbReference type="ARBA" id="ARBA00022741"/>
    </source>
</evidence>
<keyword evidence="5" id="KW-0732">Signal</keyword>
<dbReference type="Gene3D" id="3.30.200.20">
    <property type="entry name" value="Phosphorylase Kinase, domain 1"/>
    <property type="match status" value="1"/>
</dbReference>
<dbReference type="GO" id="GO:0005524">
    <property type="term" value="F:ATP binding"/>
    <property type="evidence" value="ECO:0007669"/>
    <property type="project" value="UniProtKB-UniRule"/>
</dbReference>
<dbReference type="InterPro" id="IPR013320">
    <property type="entry name" value="ConA-like_dom_sf"/>
</dbReference>
<evidence type="ECO:0000256" key="8">
    <source>
        <dbReference type="ARBA" id="ARBA00022840"/>
    </source>
</evidence>
<dbReference type="GO" id="GO:0006952">
    <property type="term" value="P:defense response"/>
    <property type="evidence" value="ECO:0007669"/>
    <property type="project" value="UniProtKB-ARBA"/>
</dbReference>
<comment type="subcellular location">
    <subcellularLocation>
        <location evidence="1">Membrane</location>
        <topology evidence="1">Single-pass type I membrane protein</topology>
    </subcellularLocation>
</comment>
<dbReference type="InterPro" id="IPR001220">
    <property type="entry name" value="Legume_lectin_dom"/>
</dbReference>
<evidence type="ECO:0000256" key="4">
    <source>
        <dbReference type="ARBA" id="ARBA00022692"/>
    </source>
</evidence>
<comment type="similarity">
    <text evidence="3">In the C-terminal section; belongs to the protein kinase superfamily. Ser/Thr protein kinase family.</text>
</comment>
<evidence type="ECO:0000256" key="2">
    <source>
        <dbReference type="ARBA" id="ARBA00008536"/>
    </source>
</evidence>
<accession>A0AAD3Y0M0</accession>
<dbReference type="GO" id="GO:0030246">
    <property type="term" value="F:carbohydrate binding"/>
    <property type="evidence" value="ECO:0007669"/>
    <property type="project" value="UniProtKB-KW"/>
</dbReference>
<evidence type="ECO:0000256" key="6">
    <source>
        <dbReference type="ARBA" id="ARBA00022734"/>
    </source>
</evidence>
<dbReference type="Pfam" id="PF07714">
    <property type="entry name" value="PK_Tyr_Ser-Thr"/>
    <property type="match status" value="1"/>
</dbReference>
<evidence type="ECO:0000256" key="3">
    <source>
        <dbReference type="ARBA" id="ARBA00010217"/>
    </source>
</evidence>
<gene>
    <name evidence="14" type="ORF">Nepgr_026501</name>
</gene>
<organism evidence="14 15">
    <name type="scientific">Nepenthes gracilis</name>
    <name type="common">Slender pitcher plant</name>
    <dbReference type="NCBI Taxonomy" id="150966"/>
    <lineage>
        <taxon>Eukaryota</taxon>
        <taxon>Viridiplantae</taxon>
        <taxon>Streptophyta</taxon>
        <taxon>Embryophyta</taxon>
        <taxon>Tracheophyta</taxon>
        <taxon>Spermatophyta</taxon>
        <taxon>Magnoliopsida</taxon>
        <taxon>eudicotyledons</taxon>
        <taxon>Gunneridae</taxon>
        <taxon>Pentapetalae</taxon>
        <taxon>Caryophyllales</taxon>
        <taxon>Nepenthaceae</taxon>
        <taxon>Nepenthes</taxon>
    </lineage>
</organism>
<dbReference type="InterPro" id="IPR050528">
    <property type="entry name" value="L-type_Lectin-RKs"/>
</dbReference>
<dbReference type="SUPFAM" id="SSF49899">
    <property type="entry name" value="Concanavalin A-like lectins/glucanases"/>
    <property type="match status" value="1"/>
</dbReference>
<evidence type="ECO:0000256" key="10">
    <source>
        <dbReference type="ARBA" id="ARBA00023136"/>
    </source>
</evidence>
<feature type="binding site" evidence="12">
    <location>
        <position position="115"/>
    </location>
    <ligand>
        <name>ATP</name>
        <dbReference type="ChEBI" id="CHEBI:30616"/>
    </ligand>
</feature>
<name>A0AAD3Y0M0_NEPGR</name>
<dbReference type="SUPFAM" id="SSF56112">
    <property type="entry name" value="Protein kinase-like (PK-like)"/>
    <property type="match status" value="1"/>
</dbReference>
<dbReference type="FunFam" id="3.30.200.20:FF:000168">
    <property type="entry name" value="L-type lectin-domain containing receptor kinase IX.1"/>
    <property type="match status" value="1"/>
</dbReference>
<keyword evidence="9" id="KW-1133">Transmembrane helix</keyword>
<protein>
    <recommendedName>
        <fullName evidence="13">Protein kinase domain-containing protein</fullName>
    </recommendedName>
</protein>
<sequence length="223" mass="24775">MIVVEFDYFPNPEWDPSFQHVGINNNSISLAVYTPWNASIHSRDTTDAWIIYNATTNNFSVFWSYRGAGPRRFSYAELASATSNFSNQKKLGEGGFGSVFKGYFIDLNMAVAVKKISSTSKQGKMQCVTEVKIICRPRHQNLVQLIGWCHESAEFILVYEFMLNGSLDAHLFGKKAAAFLACEVQSGSRACLHPAVSSRGVGAVCGAPRHQIEQHHAGLRFQC</sequence>